<dbReference type="Proteomes" id="UP000494245">
    <property type="component" value="Unassembled WGS sequence"/>
</dbReference>
<dbReference type="Pfam" id="PF13489">
    <property type="entry name" value="Methyltransf_23"/>
    <property type="match status" value="1"/>
</dbReference>
<evidence type="ECO:0000313" key="2">
    <source>
        <dbReference type="Proteomes" id="UP000494245"/>
    </source>
</evidence>
<reference evidence="1 2" key="1">
    <citation type="submission" date="2020-04" db="EMBL/GenBank/DDBJ databases">
        <authorList>
            <consortium name="Desulfovibrio sp. FSS-1 genome sequencing consortium"/>
            <person name="Shimoshige H."/>
            <person name="Kobayashi H."/>
            <person name="Maekawa T."/>
        </authorList>
    </citation>
    <scope>NUCLEOTIDE SEQUENCE [LARGE SCALE GENOMIC DNA]</scope>
    <source>
        <strain evidence="1 2">SIID29052-01</strain>
    </source>
</reference>
<dbReference type="EC" id="2.1.1.-" evidence="1"/>
<dbReference type="GO" id="GO:0008168">
    <property type="term" value="F:methyltransferase activity"/>
    <property type="evidence" value="ECO:0007669"/>
    <property type="project" value="UniProtKB-KW"/>
</dbReference>
<dbReference type="RefSeq" id="WP_173081447.1">
    <property type="nucleotide sequence ID" value="NZ_BLTE01000002.1"/>
</dbReference>
<evidence type="ECO:0000313" key="1">
    <source>
        <dbReference type="EMBL" id="GFK92920.1"/>
    </source>
</evidence>
<dbReference type="InterPro" id="IPR029063">
    <property type="entry name" value="SAM-dependent_MTases_sf"/>
</dbReference>
<keyword evidence="2" id="KW-1185">Reference proteome</keyword>
<comment type="caution">
    <text evidence="1">The sequence shown here is derived from an EMBL/GenBank/DDBJ whole genome shotgun (WGS) entry which is preliminary data.</text>
</comment>
<proteinExistence type="predicted"/>
<protein>
    <submittedName>
        <fullName evidence="1">Putative S-adenosylmethionine-dependent methyltransferase/MSMEI_2290</fullName>
        <ecNumber evidence="1">2.1.1.-</ecNumber>
    </submittedName>
</protein>
<keyword evidence="1" id="KW-0808">Transferase</keyword>
<dbReference type="PANTHER" id="PTHR43861">
    <property type="entry name" value="TRANS-ACONITATE 2-METHYLTRANSFERASE-RELATED"/>
    <property type="match status" value="1"/>
</dbReference>
<dbReference type="CDD" id="cd02440">
    <property type="entry name" value="AdoMet_MTases"/>
    <property type="match status" value="1"/>
</dbReference>
<accession>A0A6V8LPK4</accession>
<gene>
    <name evidence="1" type="ORF">NNJEOMEG_00748</name>
</gene>
<dbReference type="AlphaFoldDB" id="A0A6V8LPK4"/>
<dbReference type="SUPFAM" id="SSF53335">
    <property type="entry name" value="S-adenosyl-L-methionine-dependent methyltransferases"/>
    <property type="match status" value="1"/>
</dbReference>
<keyword evidence="1" id="KW-0489">Methyltransferase</keyword>
<reference evidence="1 2" key="2">
    <citation type="submission" date="2020-05" db="EMBL/GenBank/DDBJ databases">
        <title>Draft genome sequence of Desulfovibrio sp. strainFSS-1.</title>
        <authorList>
            <person name="Shimoshige H."/>
            <person name="Kobayashi H."/>
            <person name="Maekawa T."/>
        </authorList>
    </citation>
    <scope>NUCLEOTIDE SEQUENCE [LARGE SCALE GENOMIC DNA]</scope>
    <source>
        <strain evidence="1 2">SIID29052-01</strain>
    </source>
</reference>
<organism evidence="1 2">
    <name type="scientific">Fundidesulfovibrio magnetotacticus</name>
    <dbReference type="NCBI Taxonomy" id="2730080"/>
    <lineage>
        <taxon>Bacteria</taxon>
        <taxon>Pseudomonadati</taxon>
        <taxon>Thermodesulfobacteriota</taxon>
        <taxon>Desulfovibrionia</taxon>
        <taxon>Desulfovibrionales</taxon>
        <taxon>Desulfovibrionaceae</taxon>
        <taxon>Fundidesulfovibrio</taxon>
    </lineage>
</organism>
<name>A0A6V8LPK4_9BACT</name>
<sequence length="345" mass="37379">MTHPDERTSPSHPGGVEPGQDARCLLCGAAEHRIEGRPDALYTLLRCNSCGFVYASPRPDEAMLQAFYNQHTDYNADPPPLTPAKAKARAARYAGFIRRFHPGARRVLEIGCLHAHLLHGLRQWGHEVQGADICESARHYARRAYGITVHPGGTPPEELAGSYDVIILAHVIEHVLDPVAFLEGLARFLAPGGILLVETPGLDTPLYSLFKAAYNMVRPPEHISFFDARTLREALRLAGLERTESLTYSPGWDQKNVFMYGALSLFKALGVLSALRKGGSSSTDFGLAAPIAVRPGGLFAAAFRAADLGCRLLNIALTPLVRAMDSNGRGLMLVAVGRAKPTDTP</sequence>
<dbReference type="EMBL" id="BLTE01000002">
    <property type="protein sequence ID" value="GFK92920.1"/>
    <property type="molecule type" value="Genomic_DNA"/>
</dbReference>
<dbReference type="Gene3D" id="3.40.50.150">
    <property type="entry name" value="Vaccinia Virus protein VP39"/>
    <property type="match status" value="1"/>
</dbReference>
<dbReference type="GO" id="GO:0032259">
    <property type="term" value="P:methylation"/>
    <property type="evidence" value="ECO:0007669"/>
    <property type="project" value="UniProtKB-KW"/>
</dbReference>